<protein>
    <submittedName>
        <fullName evidence="2">Uncharacterized protein</fullName>
    </submittedName>
</protein>
<feature type="region of interest" description="Disordered" evidence="1">
    <location>
        <begin position="1"/>
        <end position="71"/>
    </location>
</feature>
<reference evidence="2" key="2">
    <citation type="submission" date="2020-05" db="UniProtKB">
        <authorList>
            <consortium name="EnsemblMetazoa"/>
        </authorList>
    </citation>
    <scope>IDENTIFICATION</scope>
    <source>
        <strain evidence="2">IAEA</strain>
    </source>
</reference>
<sequence length="114" mass="11693">MDMTSTAEAAARSWYDNPRLVSSGSPQTNGIGATASSLGHHGLSGGLGSTASGSSGLGGGGGGAGSGSGLGLDTTDMGAFYALESNGHHRRYYPSYHQHSEQEEEYIEREKDPE</sequence>
<dbReference type="EnsemblMetazoa" id="GPAI005961-RA">
    <property type="protein sequence ID" value="GPAI005961-PA"/>
    <property type="gene ID" value="GPAI005961"/>
</dbReference>
<organism evidence="2 3">
    <name type="scientific">Glossina pallidipes</name>
    <name type="common">Tsetse fly</name>
    <dbReference type="NCBI Taxonomy" id="7398"/>
    <lineage>
        <taxon>Eukaryota</taxon>
        <taxon>Metazoa</taxon>
        <taxon>Ecdysozoa</taxon>
        <taxon>Arthropoda</taxon>
        <taxon>Hexapoda</taxon>
        <taxon>Insecta</taxon>
        <taxon>Pterygota</taxon>
        <taxon>Neoptera</taxon>
        <taxon>Endopterygota</taxon>
        <taxon>Diptera</taxon>
        <taxon>Brachycera</taxon>
        <taxon>Muscomorpha</taxon>
        <taxon>Hippoboscoidea</taxon>
        <taxon>Glossinidae</taxon>
        <taxon>Glossina</taxon>
    </lineage>
</organism>
<feature type="compositionally biased region" description="Gly residues" evidence="1">
    <location>
        <begin position="55"/>
        <end position="70"/>
    </location>
</feature>
<reference evidence="3" key="1">
    <citation type="submission" date="2014-03" db="EMBL/GenBank/DDBJ databases">
        <authorList>
            <person name="Aksoy S."/>
            <person name="Warren W."/>
            <person name="Wilson R.K."/>
        </authorList>
    </citation>
    <scope>NUCLEOTIDE SEQUENCE [LARGE SCALE GENOMIC DNA]</scope>
    <source>
        <strain evidence="3">IAEA</strain>
    </source>
</reference>
<name>A0A1A9Z758_GLOPL</name>
<dbReference type="Proteomes" id="UP000092445">
    <property type="component" value="Unassembled WGS sequence"/>
</dbReference>
<feature type="compositionally biased region" description="Polar residues" evidence="1">
    <location>
        <begin position="20"/>
        <end position="31"/>
    </location>
</feature>
<dbReference type="VEuPathDB" id="VectorBase:GPAI005961"/>
<dbReference type="STRING" id="7398.A0A1A9Z758"/>
<proteinExistence type="predicted"/>
<keyword evidence="3" id="KW-1185">Reference proteome</keyword>
<evidence type="ECO:0000313" key="3">
    <source>
        <dbReference type="Proteomes" id="UP000092445"/>
    </source>
</evidence>
<accession>A0A1A9Z758</accession>
<evidence type="ECO:0000313" key="2">
    <source>
        <dbReference type="EnsemblMetazoa" id="GPAI005961-PA"/>
    </source>
</evidence>
<feature type="region of interest" description="Disordered" evidence="1">
    <location>
        <begin position="92"/>
        <end position="114"/>
    </location>
</feature>
<dbReference type="AlphaFoldDB" id="A0A1A9Z758"/>
<evidence type="ECO:0000256" key="1">
    <source>
        <dbReference type="SAM" id="MobiDB-lite"/>
    </source>
</evidence>